<dbReference type="OrthoDB" id="9794725at2"/>
<name>A0A225DHX0_9BACT</name>
<dbReference type="Pfam" id="PF13472">
    <property type="entry name" value="Lipase_GDSL_2"/>
    <property type="match status" value="1"/>
</dbReference>
<dbReference type="Gene3D" id="3.40.50.1110">
    <property type="entry name" value="SGNH hydrolase"/>
    <property type="match status" value="1"/>
</dbReference>
<comment type="caution">
    <text evidence="3">The sequence shown here is derived from an EMBL/GenBank/DDBJ whole genome shotgun (WGS) entry which is preliminary data.</text>
</comment>
<dbReference type="Proteomes" id="UP000214646">
    <property type="component" value="Unassembled WGS sequence"/>
</dbReference>
<feature type="signal peptide" evidence="1">
    <location>
        <begin position="1"/>
        <end position="24"/>
    </location>
</feature>
<feature type="chain" id="PRO_5012736713" description="SGNH hydrolase-type esterase domain-containing protein" evidence="1">
    <location>
        <begin position="25"/>
        <end position="418"/>
    </location>
</feature>
<evidence type="ECO:0000313" key="4">
    <source>
        <dbReference type="Proteomes" id="UP000214646"/>
    </source>
</evidence>
<dbReference type="RefSeq" id="WP_088256024.1">
    <property type="nucleotide sequence ID" value="NZ_NIDE01000007.1"/>
</dbReference>
<accession>A0A225DHX0</accession>
<dbReference type="InterPro" id="IPR036514">
    <property type="entry name" value="SGNH_hydro_sf"/>
</dbReference>
<sequence length="418" mass="44976">MFRRFVISASALLAALVVVSPATAADPPKDFFFKTNDRIVFLGDSITEQYEYSTYIELYLTTRFPTANFVFLNAGIGGDTANGGAGRFQTHVLDEKPTAVTIDFGMNDAGYGKFNPGANKVYVEKTKAMLEAAKKAGVRVALISPNAVDRRVNPNFKLYVETQKEFYAPLKGLAESFGDPFVDQYATTRAALEKMEADDPQAKVAKPFGDGFHTSKPGGLLMAHAILTGLQAPALVSDVTIDAKASKADSKQCQVSGVTATPSGATFERTDESLPLPVQKEWLSMLPYTSELKDLNWYGLTVTGLNDGDYTVAIDGVDAGKYTAKQLAAGVNLGNQTAGPVFAQANAVFQAIQAKNGIVHQRFRGVVMFGAPDWLADVAAERKSKELAKRMDAINAAQAGVYKLAAPKARKFEVKAVK</sequence>
<keyword evidence="1" id="KW-0732">Signal</keyword>
<dbReference type="SUPFAM" id="SSF52266">
    <property type="entry name" value="SGNH hydrolase"/>
    <property type="match status" value="1"/>
</dbReference>
<evidence type="ECO:0000313" key="3">
    <source>
        <dbReference type="EMBL" id="OWK41071.1"/>
    </source>
</evidence>
<proteinExistence type="predicted"/>
<protein>
    <recommendedName>
        <fullName evidence="2">SGNH hydrolase-type esterase domain-containing protein</fullName>
    </recommendedName>
</protein>
<dbReference type="GO" id="GO:0004622">
    <property type="term" value="F:phosphatidylcholine lysophospholipase activity"/>
    <property type="evidence" value="ECO:0007669"/>
    <property type="project" value="TreeGrafter"/>
</dbReference>
<dbReference type="InterPro" id="IPR013830">
    <property type="entry name" value="SGNH_hydro"/>
</dbReference>
<dbReference type="AlphaFoldDB" id="A0A225DHX0"/>
<dbReference type="EMBL" id="NIDE01000007">
    <property type="protein sequence ID" value="OWK41071.1"/>
    <property type="molecule type" value="Genomic_DNA"/>
</dbReference>
<evidence type="ECO:0000256" key="1">
    <source>
        <dbReference type="SAM" id="SignalP"/>
    </source>
</evidence>
<gene>
    <name evidence="3" type="ORF">FRUB_04963</name>
</gene>
<dbReference type="PANTHER" id="PTHR30383">
    <property type="entry name" value="THIOESTERASE 1/PROTEASE 1/LYSOPHOSPHOLIPASE L1"/>
    <property type="match status" value="1"/>
</dbReference>
<dbReference type="PANTHER" id="PTHR30383:SF5">
    <property type="entry name" value="SGNH HYDROLASE-TYPE ESTERASE DOMAIN-CONTAINING PROTEIN"/>
    <property type="match status" value="1"/>
</dbReference>
<dbReference type="InterPro" id="IPR051532">
    <property type="entry name" value="Ester_Hydrolysis_Enzymes"/>
</dbReference>
<reference evidence="4" key="1">
    <citation type="submission" date="2017-06" db="EMBL/GenBank/DDBJ databases">
        <title>Genome analysis of Fimbriiglobus ruber SP5, the first member of the order Planctomycetales with confirmed chitinolytic capability.</title>
        <authorList>
            <person name="Ravin N.V."/>
            <person name="Rakitin A.L."/>
            <person name="Ivanova A.A."/>
            <person name="Beletsky A.V."/>
            <person name="Kulichevskaya I.S."/>
            <person name="Mardanov A.V."/>
            <person name="Dedysh S.N."/>
        </authorList>
    </citation>
    <scope>NUCLEOTIDE SEQUENCE [LARGE SCALE GENOMIC DNA]</scope>
    <source>
        <strain evidence="4">SP5</strain>
    </source>
</reference>
<dbReference type="CDD" id="cd01834">
    <property type="entry name" value="SGNH_hydrolase_like_2"/>
    <property type="match status" value="1"/>
</dbReference>
<keyword evidence="4" id="KW-1185">Reference proteome</keyword>
<evidence type="ECO:0000259" key="2">
    <source>
        <dbReference type="Pfam" id="PF13472"/>
    </source>
</evidence>
<feature type="domain" description="SGNH hydrolase-type esterase" evidence="2">
    <location>
        <begin position="41"/>
        <end position="216"/>
    </location>
</feature>
<organism evidence="3 4">
    <name type="scientific">Fimbriiglobus ruber</name>
    <dbReference type="NCBI Taxonomy" id="1908690"/>
    <lineage>
        <taxon>Bacteria</taxon>
        <taxon>Pseudomonadati</taxon>
        <taxon>Planctomycetota</taxon>
        <taxon>Planctomycetia</taxon>
        <taxon>Gemmatales</taxon>
        <taxon>Gemmataceae</taxon>
        <taxon>Fimbriiglobus</taxon>
    </lineage>
</organism>